<feature type="domain" description="Laminin EGF-like" evidence="15">
    <location>
        <begin position="79"/>
        <end position="125"/>
    </location>
</feature>
<feature type="coiled-coil region" evidence="12">
    <location>
        <begin position="522"/>
        <end position="549"/>
    </location>
</feature>
<dbReference type="InterPro" id="IPR013320">
    <property type="entry name" value="ConA-like_dom_sf"/>
</dbReference>
<dbReference type="PANTHER" id="PTHR15036:SF49">
    <property type="entry name" value="AXOTACTIN"/>
    <property type="match status" value="1"/>
</dbReference>
<dbReference type="CDD" id="cd00110">
    <property type="entry name" value="LamG"/>
    <property type="match status" value="4"/>
</dbReference>
<name>A0A6P7I4U7_9TELE</name>
<dbReference type="Gene3D" id="2.10.25.10">
    <property type="entry name" value="Laminin"/>
    <property type="match status" value="2"/>
</dbReference>
<keyword evidence="6" id="KW-0084">Basement membrane</keyword>
<keyword evidence="5" id="KW-0677">Repeat</keyword>
<dbReference type="InterPro" id="IPR010307">
    <property type="entry name" value="Laminin_dom_II"/>
</dbReference>
<feature type="domain" description="Laminin G" evidence="14">
    <location>
        <begin position="1513"/>
        <end position="1681"/>
    </location>
</feature>
<evidence type="ECO:0000313" key="17">
    <source>
        <dbReference type="RefSeq" id="XP_028259611.1"/>
    </source>
</evidence>
<dbReference type="GO" id="GO:0005102">
    <property type="term" value="F:signaling receptor binding"/>
    <property type="evidence" value="ECO:0007669"/>
    <property type="project" value="InterPro"/>
</dbReference>
<keyword evidence="10 11" id="KW-0424">Laminin EGF-like domain</keyword>
<evidence type="ECO:0000259" key="15">
    <source>
        <dbReference type="PROSITE" id="PS50027"/>
    </source>
</evidence>
<gene>
    <name evidence="17" type="primary">lama3</name>
</gene>
<dbReference type="Pfam" id="PF06009">
    <property type="entry name" value="Laminin_II"/>
    <property type="match status" value="1"/>
</dbReference>
<keyword evidence="16" id="KW-1185">Reference proteome</keyword>
<evidence type="ECO:0000256" key="2">
    <source>
        <dbReference type="ARBA" id="ARBA00022525"/>
    </source>
</evidence>
<evidence type="ECO:0000256" key="1">
    <source>
        <dbReference type="ARBA" id="ARBA00004302"/>
    </source>
</evidence>
<dbReference type="Gene3D" id="2.60.120.200">
    <property type="match status" value="5"/>
</dbReference>
<feature type="signal peptide" evidence="13">
    <location>
        <begin position="1"/>
        <end position="20"/>
    </location>
</feature>
<dbReference type="Pfam" id="PF06008">
    <property type="entry name" value="Laminin_I"/>
    <property type="match status" value="1"/>
</dbReference>
<dbReference type="InterPro" id="IPR009254">
    <property type="entry name" value="Laminin_aI"/>
</dbReference>
<dbReference type="Pfam" id="PF00053">
    <property type="entry name" value="EGF_laminin"/>
    <property type="match status" value="2"/>
</dbReference>
<dbReference type="Proteomes" id="UP000515145">
    <property type="component" value="Chromosome 4"/>
</dbReference>
<evidence type="ECO:0000256" key="7">
    <source>
        <dbReference type="ARBA" id="ARBA00022889"/>
    </source>
</evidence>
<keyword evidence="7" id="KW-0130">Cell adhesion</keyword>
<comment type="subcellular location">
    <subcellularLocation>
        <location evidence="1">Secreted</location>
        <location evidence="1">Extracellular space</location>
        <location evidence="1">Extracellular matrix</location>
        <location evidence="1">Basement membrane</location>
    </subcellularLocation>
</comment>
<keyword evidence="4 13" id="KW-0732">Signal</keyword>
<evidence type="ECO:0000256" key="10">
    <source>
        <dbReference type="ARBA" id="ARBA00023292"/>
    </source>
</evidence>
<protein>
    <submittedName>
        <fullName evidence="17">Laminin subunit alpha-3 isoform X1</fullName>
    </submittedName>
</protein>
<dbReference type="GO" id="GO:0030334">
    <property type="term" value="P:regulation of cell migration"/>
    <property type="evidence" value="ECO:0007669"/>
    <property type="project" value="InterPro"/>
</dbReference>
<keyword evidence="12" id="KW-0175">Coiled coil</keyword>
<keyword evidence="9" id="KW-0325">Glycoprotein</keyword>
<dbReference type="OrthoDB" id="5836593at2759"/>
<feature type="domain" description="Laminin G" evidence="14">
    <location>
        <begin position="1341"/>
        <end position="1508"/>
    </location>
</feature>
<dbReference type="Pfam" id="PF02210">
    <property type="entry name" value="Laminin_G_2"/>
    <property type="match status" value="3"/>
</dbReference>
<dbReference type="FunFam" id="2.10.25.10:FF:000130">
    <property type="entry name" value="Laminin subunit beta 1"/>
    <property type="match status" value="1"/>
</dbReference>
<dbReference type="PROSITE" id="PS50025">
    <property type="entry name" value="LAM_G_DOMAIN"/>
    <property type="match status" value="3"/>
</dbReference>
<feature type="chain" id="PRO_5027791486" evidence="13">
    <location>
        <begin position="21"/>
        <end position="1684"/>
    </location>
</feature>
<dbReference type="PROSITE" id="PS01248">
    <property type="entry name" value="EGF_LAM_1"/>
    <property type="match status" value="1"/>
</dbReference>
<feature type="disulfide bond" evidence="11">
    <location>
        <begin position="98"/>
        <end position="107"/>
    </location>
</feature>
<proteinExistence type="predicted"/>
<evidence type="ECO:0000259" key="14">
    <source>
        <dbReference type="PROSITE" id="PS50025"/>
    </source>
</evidence>
<comment type="caution">
    <text evidence="11">Lacks conserved residue(s) required for the propagation of feature annotation.</text>
</comment>
<evidence type="ECO:0000256" key="5">
    <source>
        <dbReference type="ARBA" id="ARBA00022737"/>
    </source>
</evidence>
<feature type="domain" description="Laminin G" evidence="14">
    <location>
        <begin position="1156"/>
        <end position="1304"/>
    </location>
</feature>
<evidence type="ECO:0000313" key="16">
    <source>
        <dbReference type="Proteomes" id="UP000515145"/>
    </source>
</evidence>
<dbReference type="InParanoid" id="A0A6P7I4U7"/>
<reference evidence="17" key="1">
    <citation type="submission" date="2025-08" db="UniProtKB">
        <authorList>
            <consortium name="RefSeq"/>
        </authorList>
    </citation>
    <scope>IDENTIFICATION</scope>
</reference>
<organism evidence="16 17">
    <name type="scientific">Parambassis ranga</name>
    <name type="common">Indian glassy fish</name>
    <dbReference type="NCBI Taxonomy" id="210632"/>
    <lineage>
        <taxon>Eukaryota</taxon>
        <taxon>Metazoa</taxon>
        <taxon>Chordata</taxon>
        <taxon>Craniata</taxon>
        <taxon>Vertebrata</taxon>
        <taxon>Euteleostomi</taxon>
        <taxon>Actinopterygii</taxon>
        <taxon>Neopterygii</taxon>
        <taxon>Teleostei</taxon>
        <taxon>Neoteleostei</taxon>
        <taxon>Acanthomorphata</taxon>
        <taxon>Ovalentaria</taxon>
        <taxon>Ambassidae</taxon>
        <taxon>Parambassis</taxon>
    </lineage>
</organism>
<keyword evidence="2" id="KW-0964">Secreted</keyword>
<evidence type="ECO:0000256" key="3">
    <source>
        <dbReference type="ARBA" id="ARBA00022530"/>
    </source>
</evidence>
<evidence type="ECO:0000256" key="8">
    <source>
        <dbReference type="ARBA" id="ARBA00023157"/>
    </source>
</evidence>
<keyword evidence="3" id="KW-0272">Extracellular matrix</keyword>
<dbReference type="GeneID" id="114434509"/>
<dbReference type="InterPro" id="IPR002049">
    <property type="entry name" value="LE_dom"/>
</dbReference>
<dbReference type="GO" id="GO:0005576">
    <property type="term" value="C:extracellular region"/>
    <property type="evidence" value="ECO:0007669"/>
    <property type="project" value="UniProtKB-ARBA"/>
</dbReference>
<keyword evidence="8 11" id="KW-1015">Disulfide bond</keyword>
<dbReference type="SMART" id="SM00282">
    <property type="entry name" value="LamG"/>
    <property type="match status" value="4"/>
</dbReference>
<dbReference type="GO" id="GO:0005604">
    <property type="term" value="C:basement membrane"/>
    <property type="evidence" value="ECO:0007669"/>
    <property type="project" value="UniProtKB-SubCell"/>
</dbReference>
<dbReference type="SUPFAM" id="SSF57196">
    <property type="entry name" value="EGF/Laminin"/>
    <property type="match status" value="2"/>
</dbReference>
<dbReference type="GO" id="GO:0007155">
    <property type="term" value="P:cell adhesion"/>
    <property type="evidence" value="ECO:0007669"/>
    <property type="project" value="UniProtKB-KW"/>
</dbReference>
<dbReference type="SUPFAM" id="SSF49899">
    <property type="entry name" value="Concanavalin A-like lectins/glucanases"/>
    <property type="match status" value="5"/>
</dbReference>
<accession>A0A6P7I4U7</accession>
<dbReference type="SMART" id="SM00180">
    <property type="entry name" value="EGF_Lam"/>
    <property type="match status" value="2"/>
</dbReference>
<evidence type="ECO:0000256" key="13">
    <source>
        <dbReference type="SAM" id="SignalP"/>
    </source>
</evidence>
<dbReference type="InterPro" id="IPR050372">
    <property type="entry name" value="Neurexin-related_CASP"/>
</dbReference>
<evidence type="ECO:0000256" key="6">
    <source>
        <dbReference type="ARBA" id="ARBA00022869"/>
    </source>
</evidence>
<sequence length="1684" mass="187704">MQWNTLLLCNAVWLFLLCSAQKHPKCWHDSHTQIHQRRNIKKFCDPSLSNQTTGAATQKCSPGFYKEWTGPHRGQCVPCSCNRLSNQCDAQTGNCVNCLFNSTGDRCERCKEGYYGNAANRTCRACPCPLTQNNFALGCLDVGSGVFECLCKRGYSGARCERCAFGYYGNPMMHGGMCKPCNCKHSGVNICDSLTGECITSGNSSSGCDSCAYTLLAELEKMDDGLLWLKQQLQNFSNINVSVSRLNNLEANISDTKVQVGRYGTAVRHLDPKVEQLEADVVVVRYDLSQLTDETYDTVSHMEKVFQSVNGTNVKAEDLLSEAGALLTAIQDLITQLTEVKPGVSLSEKDKGRMMDKAHLVLQEMRTRGCAVQKDRADTEQQEAHKLLDLVMNKTTTESSQAALDQTADSLMASDSSLREVMELLLDAEDTVDRTHGLNLRSLTALKHLQRLETQLEAEQSALPSVTEMTKHLLKDIKNISSMIQEIKAEFEHSAAQVDGAKLELLKRLNRIFQIMAMVDNVTKAEEHAEELHRLATELQQLLHNATDRTELLSILNEGAYEKIISAIETAEMAANQSTEATVWALKEVEEGGLINRAAGLKANSTHLWTESNNTQRHFEELTHTMKTVRRYVDKLKVKGESLKENMSSVSDNIQKIKRADTKVLIESAKTAASAVNSTVSNVKERLKNISLEVERLTLTNVSVNKDAVLTDIDKALKSFNKTLPVLSDKLSRLEALGGKMSPAANVTQSIRRIKDIIEETRNFVKRLSIATTFNGKAHVELHPPRNLEDIKAFTAVDLHLNRHHNDPSDTDHTRRRRQDRHRDTNAFVFYLGNKDAYGDYIGMAVRSNVLICVYKLGAFVHEVETSQITVTKMNSSDFDRVIFHRVYQDAEANITRKATTQEPVSLPPKRNLPLTMTSILSLDPGSVVFYVGGYPDDFTPPVELRYPKYRGAMKMSYINDSPVSLFNYKHATNIDAKQPAVMISQTEVSDYYEGTGYRMAFLKEPDTIKRRLFKFHTNSRETNALLFYIGKEESFFCVFVERGFLVVRGQQAGRELRVQSDERVSLFDKQFAVVIADTFIVHFGSKQLSTSHIQTNYKTYYIGGLPSELRHRHNITAAPLRGCVDHLTANAEFAEYNRTIGVSDGCPVSLLGVRAATLYSTLSSDSLFASDEDPVRVSLGFRSTNRQGILLRSSSWGSASLSDLQLSLVDGFVVFNSFNCTLKSERRYSDGAWHYLSAVGRPTGLQLSIDNVNVIQGHANHIRLNGGKFKGCIANLYTRPEHSFIPTDLSSLSQTGVSVLGQCIPHAEILPVPVLKKPWKHKPIQTPTGSQCRRWQARYGYQLYNEHSWLSYVVPQQDLNYRPHFSFDIKTKSSKGLVFHATGGGVVPLLALYMANGKIKMSLGQNRIIQHQQRSNDGNWHRVEFSVENSTFHLLVDGIRVTDGHLPNNEGSSLDLRNPVYLGHELNSKSTKGHNIPTNSITGCIRDFKMNDVAVGEPEDSHKTLPCFDVFTEKGSFFGGGHIVLDNYFGVGSDFELSFELRPHYLTGLLFHVHNDKTSLSVFMKENKVGIRVDDGHGAVSVSVKPRKSLCDGKFHLVSVFKKHKVIKLVVDSMSEQKAVYSSTHSTALGTLYIGGTTSQNKVPVSSPFVGCMRNVMLNGKSVVFETGSTVVQPVSLNKCPAT</sequence>
<evidence type="ECO:0000256" key="11">
    <source>
        <dbReference type="PROSITE-ProRule" id="PRU00460"/>
    </source>
</evidence>
<dbReference type="GO" id="GO:0030155">
    <property type="term" value="P:regulation of cell adhesion"/>
    <property type="evidence" value="ECO:0007669"/>
    <property type="project" value="InterPro"/>
</dbReference>
<dbReference type="GO" id="GO:0016020">
    <property type="term" value="C:membrane"/>
    <property type="evidence" value="ECO:0007669"/>
    <property type="project" value="UniProtKB-SubCell"/>
</dbReference>
<dbReference type="GO" id="GO:0045995">
    <property type="term" value="P:regulation of embryonic development"/>
    <property type="evidence" value="ECO:0007669"/>
    <property type="project" value="InterPro"/>
</dbReference>
<dbReference type="PROSITE" id="PS50027">
    <property type="entry name" value="EGF_LAM_2"/>
    <property type="match status" value="1"/>
</dbReference>
<dbReference type="CDD" id="cd00055">
    <property type="entry name" value="EGF_Lam"/>
    <property type="match status" value="2"/>
</dbReference>
<dbReference type="RefSeq" id="XP_028259611.1">
    <property type="nucleotide sequence ID" value="XM_028403810.1"/>
</dbReference>
<dbReference type="PANTHER" id="PTHR15036">
    <property type="entry name" value="PIKACHURIN-LIKE PROTEIN"/>
    <property type="match status" value="1"/>
</dbReference>
<evidence type="ECO:0000256" key="12">
    <source>
        <dbReference type="SAM" id="Coils"/>
    </source>
</evidence>
<dbReference type="InterPro" id="IPR001791">
    <property type="entry name" value="Laminin_G"/>
</dbReference>
<evidence type="ECO:0000256" key="9">
    <source>
        <dbReference type="ARBA" id="ARBA00023180"/>
    </source>
</evidence>
<dbReference type="CTD" id="3909"/>
<evidence type="ECO:0000256" key="4">
    <source>
        <dbReference type="ARBA" id="ARBA00022729"/>
    </source>
</evidence>